<proteinExistence type="predicted"/>
<keyword evidence="3" id="KW-1185">Reference proteome</keyword>
<reference evidence="3" key="1">
    <citation type="submission" date="2023-07" db="EMBL/GenBank/DDBJ databases">
        <title>Zobellia barbeyronii sp. nov., a new marine flavobacterium, isolated from green and red algae.</title>
        <authorList>
            <person name="Nedashkovskaya O.I."/>
            <person name="Otstavnykh N."/>
            <person name="Zhukova N."/>
            <person name="Guzev K."/>
            <person name="Chausova V."/>
            <person name="Tekutyeva L."/>
            <person name="Mikhailov V."/>
            <person name="Isaeva M."/>
        </authorList>
    </citation>
    <scope>NUCLEOTIDE SEQUENCE [LARGE SCALE GENOMIC DNA]</scope>
    <source>
        <strain evidence="3">KMM 6746</strain>
    </source>
</reference>
<dbReference type="SUPFAM" id="SSF52833">
    <property type="entry name" value="Thioredoxin-like"/>
    <property type="match status" value="1"/>
</dbReference>
<dbReference type="EMBL" id="JACATN010000007">
    <property type="protein sequence ID" value="MBT2163367.1"/>
    <property type="molecule type" value="Genomic_DNA"/>
</dbReference>
<dbReference type="Pfam" id="PF01323">
    <property type="entry name" value="DSBA"/>
    <property type="match status" value="1"/>
</dbReference>
<dbReference type="PANTHER" id="PTHR13887:SF41">
    <property type="entry name" value="THIOREDOXIN SUPERFAMILY PROTEIN"/>
    <property type="match status" value="1"/>
</dbReference>
<evidence type="ECO:0000313" key="2">
    <source>
        <dbReference type="EMBL" id="MBT2163367.1"/>
    </source>
</evidence>
<evidence type="ECO:0000313" key="3">
    <source>
        <dbReference type="Proteomes" id="UP000740413"/>
    </source>
</evidence>
<dbReference type="Proteomes" id="UP000740413">
    <property type="component" value="Unassembled WGS sequence"/>
</dbReference>
<gene>
    <name evidence="2" type="ORF">HW347_19000</name>
</gene>
<feature type="domain" description="DSBA-like thioredoxin" evidence="1">
    <location>
        <begin position="7"/>
        <end position="208"/>
    </location>
</feature>
<dbReference type="PANTHER" id="PTHR13887">
    <property type="entry name" value="GLUTATHIONE S-TRANSFERASE KAPPA"/>
    <property type="match status" value="1"/>
</dbReference>
<name>A0ABS5WIY8_9FLAO</name>
<comment type="caution">
    <text evidence="2">The sequence shown here is derived from an EMBL/GenBank/DDBJ whole genome shotgun (WGS) entry which is preliminary data.</text>
</comment>
<evidence type="ECO:0000259" key="1">
    <source>
        <dbReference type="Pfam" id="PF01323"/>
    </source>
</evidence>
<dbReference type="Gene3D" id="3.40.30.10">
    <property type="entry name" value="Glutaredoxin"/>
    <property type="match status" value="1"/>
</dbReference>
<sequence>MADKIKLDIVSDVVCPWCTIGYKRLQKAISELGIEDRVEIEWQPFELNPQMPAEGENVIEHIANKYGSTIEQQRESQQRMIEAGEELGFTFDYFDEMRMANTREAHVLLDYARENGKQTELKMRFVTAFFSERKDVSDREVLAQELKAVGLNVEKGMARLDDDTALYEVTSKEQYWQGLGVSSVPTFVFDKKSALTGAQPVHVFKEVLTEMLQEA</sequence>
<dbReference type="InterPro" id="IPR001853">
    <property type="entry name" value="DSBA-like_thioredoxin_dom"/>
</dbReference>
<accession>A0ABS5WIY8</accession>
<dbReference type="CDD" id="cd03024">
    <property type="entry name" value="DsbA_FrnE"/>
    <property type="match status" value="1"/>
</dbReference>
<dbReference type="RefSeq" id="WP_214613323.1">
    <property type="nucleotide sequence ID" value="NZ_JACATN010000007.1"/>
</dbReference>
<protein>
    <submittedName>
        <fullName evidence="2">DsbA family oxidoreductase</fullName>
    </submittedName>
</protein>
<organism evidence="2 3">
    <name type="scientific">Zobellia barbeyronii</name>
    <dbReference type="NCBI Taxonomy" id="2748009"/>
    <lineage>
        <taxon>Bacteria</taxon>
        <taxon>Pseudomonadati</taxon>
        <taxon>Bacteroidota</taxon>
        <taxon>Flavobacteriia</taxon>
        <taxon>Flavobacteriales</taxon>
        <taxon>Flavobacteriaceae</taxon>
        <taxon>Zobellia</taxon>
    </lineage>
</organism>
<dbReference type="InterPro" id="IPR036249">
    <property type="entry name" value="Thioredoxin-like_sf"/>
</dbReference>